<keyword evidence="8" id="KW-1185">Reference proteome</keyword>
<evidence type="ECO:0000256" key="4">
    <source>
        <dbReference type="ARBA" id="ARBA00023242"/>
    </source>
</evidence>
<accession>A7RK31</accession>
<evidence type="ECO:0000256" key="5">
    <source>
        <dbReference type="SAM" id="MobiDB-lite"/>
    </source>
</evidence>
<dbReference type="OrthoDB" id="5577072at2759"/>
<dbReference type="InterPro" id="IPR045166">
    <property type="entry name" value="Spp2-like"/>
</dbReference>
<proteinExistence type="inferred from homology"/>
<dbReference type="PROSITE" id="PS50174">
    <property type="entry name" value="G_PATCH"/>
    <property type="match status" value="1"/>
</dbReference>
<sequence length="485" mass="54687">MADEASKPLSFGFTKKRESKQLINTGKGVLGNEHGIEKEEEKDFLHSAERNSLKSVKPKEEAKELVIPLMKKNRWILPTVEGLDKQAMEEVIKEAQKDLQSKESEEGDLTIPILMRNKLPDISGSDKDAVKMDIALRPEPTTLEEYEAMPVSAFGAAMLRGMGWKKGQAIGGSVKGLAEPIEYIPRSKGLGLGAEVRAEMPSKRRRKPGDKDQKHSGPIVGKDGRVRHVKGVGEEVKPSEPLDYRVGTCAVIGRGAHKDLHGKIISVDVDNSRVTVSLHISNENITLHQYHVRLIDKDEYKELCQEGKSRSKSNKDKESSKDRDNSHRSTKRRKEENTHEKSSGSYKQKSKHDKSEVNGEKKKKCWLHPELRVRIISKDYKKGRYYNTKVKVVDVISRNECDCETEDGKLLEGVKQSMLETVVPKKQDAYIRIVRGPSKGQLATIMQRDTSQSEAIIQLLLDKSIETYPYDDICEHLGSIREDLM</sequence>
<dbReference type="InterPro" id="IPR014722">
    <property type="entry name" value="Rib_uL2_dom2"/>
</dbReference>
<evidence type="ECO:0000313" key="7">
    <source>
        <dbReference type="EMBL" id="EDO48178.1"/>
    </source>
</evidence>
<evidence type="ECO:0000256" key="3">
    <source>
        <dbReference type="ARBA" id="ARBA00022737"/>
    </source>
</evidence>
<dbReference type="InterPro" id="IPR041993">
    <property type="entry name" value="GPKOW_KOW1"/>
</dbReference>
<protein>
    <recommendedName>
        <fullName evidence="6">G-patch domain-containing protein</fullName>
    </recommendedName>
</protein>
<dbReference type="InterPro" id="IPR005824">
    <property type="entry name" value="KOW"/>
</dbReference>
<dbReference type="HOGENOM" id="CLU_045183_1_0_1"/>
<comment type="similarity">
    <text evidence="2">Belongs to the MOS2 family.</text>
</comment>
<keyword evidence="3" id="KW-0677">Repeat</keyword>
<dbReference type="InParanoid" id="A7RK31"/>
<organism evidence="7 8">
    <name type="scientific">Nematostella vectensis</name>
    <name type="common">Starlet sea anemone</name>
    <dbReference type="NCBI Taxonomy" id="45351"/>
    <lineage>
        <taxon>Eukaryota</taxon>
        <taxon>Metazoa</taxon>
        <taxon>Cnidaria</taxon>
        <taxon>Anthozoa</taxon>
        <taxon>Hexacorallia</taxon>
        <taxon>Actiniaria</taxon>
        <taxon>Edwardsiidae</taxon>
        <taxon>Nematostella</taxon>
    </lineage>
</organism>
<evidence type="ECO:0000256" key="2">
    <source>
        <dbReference type="ARBA" id="ARBA00010966"/>
    </source>
</evidence>
<evidence type="ECO:0000313" key="8">
    <source>
        <dbReference type="Proteomes" id="UP000001593"/>
    </source>
</evidence>
<reference evidence="7 8" key="1">
    <citation type="journal article" date="2007" name="Science">
        <title>Sea anemone genome reveals ancestral eumetazoan gene repertoire and genomic organization.</title>
        <authorList>
            <person name="Putnam N.H."/>
            <person name="Srivastava M."/>
            <person name="Hellsten U."/>
            <person name="Dirks B."/>
            <person name="Chapman J."/>
            <person name="Salamov A."/>
            <person name="Terry A."/>
            <person name="Shapiro H."/>
            <person name="Lindquist E."/>
            <person name="Kapitonov V.V."/>
            <person name="Jurka J."/>
            <person name="Genikhovich G."/>
            <person name="Grigoriev I.V."/>
            <person name="Lucas S.M."/>
            <person name="Steele R.E."/>
            <person name="Finnerty J.R."/>
            <person name="Technau U."/>
            <person name="Martindale M.Q."/>
            <person name="Rokhsar D.S."/>
        </authorList>
    </citation>
    <scope>NUCLEOTIDE SEQUENCE [LARGE SCALE GENOMIC DNA]</scope>
    <source>
        <strain evidence="8">CH2 X CH6</strain>
    </source>
</reference>
<name>A7RK31_NEMVE</name>
<dbReference type="OMA" id="AHKDKEK"/>
<dbReference type="EMBL" id="DS469515">
    <property type="protein sequence ID" value="EDO48178.1"/>
    <property type="molecule type" value="Genomic_DNA"/>
</dbReference>
<dbReference type="CDD" id="cd13152">
    <property type="entry name" value="KOW_GPKOW_A"/>
    <property type="match status" value="1"/>
</dbReference>
<dbReference type="Proteomes" id="UP000001593">
    <property type="component" value="Unassembled WGS sequence"/>
</dbReference>
<dbReference type="STRING" id="45351.A7RK31"/>
<dbReference type="InterPro" id="IPR041994">
    <property type="entry name" value="GPKOW_KOW2"/>
</dbReference>
<dbReference type="InterPro" id="IPR008991">
    <property type="entry name" value="Translation_prot_SH3-like_sf"/>
</dbReference>
<dbReference type="Pfam" id="PF25088">
    <property type="entry name" value="GPKOW_C"/>
    <property type="match status" value="1"/>
</dbReference>
<gene>
    <name evidence="7" type="ORF">NEMVEDRAFT_v1g238857</name>
</gene>
<dbReference type="KEGG" id="nve:5520321"/>
<dbReference type="SMART" id="SM00443">
    <property type="entry name" value="G_patch"/>
    <property type="match status" value="1"/>
</dbReference>
<feature type="region of interest" description="Disordered" evidence="5">
    <location>
        <begin position="305"/>
        <end position="361"/>
    </location>
</feature>
<dbReference type="AlphaFoldDB" id="A7RK31"/>
<feature type="domain" description="G-patch" evidence="6">
    <location>
        <begin position="151"/>
        <end position="197"/>
    </location>
</feature>
<dbReference type="Gene3D" id="2.30.30.140">
    <property type="match status" value="1"/>
</dbReference>
<dbReference type="PANTHER" id="PTHR15818">
    <property type="entry name" value="G PATCH AND KOW-CONTAINING"/>
    <property type="match status" value="1"/>
</dbReference>
<dbReference type="GO" id="GO:0000398">
    <property type="term" value="P:mRNA splicing, via spliceosome"/>
    <property type="evidence" value="ECO:0000318"/>
    <property type="project" value="GO_Central"/>
</dbReference>
<dbReference type="CDD" id="cd13153">
    <property type="entry name" value="KOW_GPKOW_B"/>
    <property type="match status" value="1"/>
</dbReference>
<dbReference type="InterPro" id="IPR026822">
    <property type="entry name" value="Spp2/MOS2_G-patch"/>
</dbReference>
<dbReference type="Gene3D" id="2.30.30.30">
    <property type="match status" value="1"/>
</dbReference>
<feature type="compositionally biased region" description="Basic and acidic residues" evidence="5">
    <location>
        <begin position="305"/>
        <end position="342"/>
    </location>
</feature>
<dbReference type="GO" id="GO:0003676">
    <property type="term" value="F:nucleic acid binding"/>
    <property type="evidence" value="ECO:0007669"/>
    <property type="project" value="InterPro"/>
</dbReference>
<comment type="subcellular location">
    <subcellularLocation>
        <location evidence="1">Nucleus</location>
    </subcellularLocation>
</comment>
<dbReference type="Pfam" id="PF12656">
    <property type="entry name" value="G-patch_2"/>
    <property type="match status" value="1"/>
</dbReference>
<feature type="region of interest" description="Disordered" evidence="5">
    <location>
        <begin position="199"/>
        <end position="224"/>
    </location>
</feature>
<evidence type="ECO:0000256" key="1">
    <source>
        <dbReference type="ARBA" id="ARBA00004123"/>
    </source>
</evidence>
<evidence type="ECO:0000259" key="6">
    <source>
        <dbReference type="PROSITE" id="PS50174"/>
    </source>
</evidence>
<keyword evidence="4" id="KW-0539">Nucleus</keyword>
<dbReference type="InterPro" id="IPR000467">
    <property type="entry name" value="G_patch_dom"/>
</dbReference>
<dbReference type="PANTHER" id="PTHR15818:SF2">
    <property type="entry name" value="G-PATCH DOMAIN AND KOW MOTIFS-CONTAINING PROTEIN"/>
    <property type="match status" value="1"/>
</dbReference>
<dbReference type="GO" id="GO:0005681">
    <property type="term" value="C:spliceosomal complex"/>
    <property type="evidence" value="ECO:0000318"/>
    <property type="project" value="GO_Central"/>
</dbReference>
<dbReference type="SUPFAM" id="SSF50104">
    <property type="entry name" value="Translation proteins SH3-like domain"/>
    <property type="match status" value="1"/>
</dbReference>
<dbReference type="eggNOG" id="KOG4315">
    <property type="taxonomic scope" value="Eukaryota"/>
</dbReference>
<dbReference type="PhylomeDB" id="A7RK31"/>
<dbReference type="SMART" id="SM00739">
    <property type="entry name" value="KOW"/>
    <property type="match status" value="2"/>
</dbReference>